<dbReference type="NCBIfam" id="TIGR00778">
    <property type="entry name" value="ahpD_dom"/>
    <property type="match status" value="1"/>
</dbReference>
<dbReference type="Proteomes" id="UP000053157">
    <property type="component" value="Unassembled WGS sequence"/>
</dbReference>
<proteinExistence type="predicted"/>
<dbReference type="InterPro" id="IPR003779">
    <property type="entry name" value="CMD-like"/>
</dbReference>
<dbReference type="SUPFAM" id="SSF69118">
    <property type="entry name" value="AhpD-like"/>
    <property type="match status" value="1"/>
</dbReference>
<dbReference type="Gene3D" id="1.20.1290.10">
    <property type="entry name" value="AhpD-like"/>
    <property type="match status" value="1"/>
</dbReference>
<feature type="non-terminal residue" evidence="2">
    <location>
        <position position="153"/>
    </location>
</feature>
<name>A0A0W1SGI5_9EURY</name>
<dbReference type="InterPro" id="IPR004675">
    <property type="entry name" value="AhpD_core"/>
</dbReference>
<evidence type="ECO:0000259" key="1">
    <source>
        <dbReference type="Pfam" id="PF02627"/>
    </source>
</evidence>
<protein>
    <recommendedName>
        <fullName evidence="1">Carboxymuconolactone decarboxylase-like domain-containing protein</fullName>
    </recommendedName>
</protein>
<dbReference type="EMBL" id="LOPV01000271">
    <property type="protein sequence ID" value="KTG25189.1"/>
    <property type="molecule type" value="Genomic_DNA"/>
</dbReference>
<sequence>MTEGGNSDAPRQSEFQKKSFTLRTLFTGTFRFVRNFPALIRAKRADRVSEQFAEKIMLAVTAVNECQYCTRFHTDLALDVGVESEVISDILESDIGAAVGADERPALVFAQRYAETDESPGEEAITELVAEYGPQTAADILAFIRAIYFGNLL</sequence>
<reference evidence="2 3" key="1">
    <citation type="submission" date="2015-12" db="EMBL/GenBank/DDBJ databases">
        <title>Haloferax profundi sp. nov. isolated from the Discovery deep brine-seawater interface in the Red Sea.</title>
        <authorList>
            <person name="Zhang G."/>
            <person name="Stingl U."/>
            <person name="Rashid M."/>
        </authorList>
    </citation>
    <scope>NUCLEOTIDE SEQUENCE [LARGE SCALE GENOMIC DNA]</scope>
    <source>
        <strain evidence="2 3">SB29</strain>
    </source>
</reference>
<accession>A0A0W1SGI5</accession>
<feature type="domain" description="Carboxymuconolactone decarboxylase-like" evidence="1">
    <location>
        <begin position="45"/>
        <end position="104"/>
    </location>
</feature>
<evidence type="ECO:0000313" key="3">
    <source>
        <dbReference type="Proteomes" id="UP000053157"/>
    </source>
</evidence>
<dbReference type="AlphaFoldDB" id="A0A0W1SGI5"/>
<organism evidence="2 3">
    <name type="scientific">Haloferax profundi</name>
    <dbReference type="NCBI Taxonomy" id="1544718"/>
    <lineage>
        <taxon>Archaea</taxon>
        <taxon>Methanobacteriati</taxon>
        <taxon>Methanobacteriota</taxon>
        <taxon>Stenosarchaea group</taxon>
        <taxon>Halobacteria</taxon>
        <taxon>Halobacteriales</taxon>
        <taxon>Haloferacaceae</taxon>
        <taxon>Haloferax</taxon>
    </lineage>
</organism>
<dbReference type="Pfam" id="PF02627">
    <property type="entry name" value="CMD"/>
    <property type="match status" value="1"/>
</dbReference>
<dbReference type="InterPro" id="IPR029032">
    <property type="entry name" value="AhpD-like"/>
</dbReference>
<gene>
    <name evidence="2" type="ORF">AUR66_16405</name>
</gene>
<comment type="caution">
    <text evidence="2">The sequence shown here is derived from an EMBL/GenBank/DDBJ whole genome shotgun (WGS) entry which is preliminary data.</text>
</comment>
<dbReference type="GO" id="GO:0051920">
    <property type="term" value="F:peroxiredoxin activity"/>
    <property type="evidence" value="ECO:0007669"/>
    <property type="project" value="InterPro"/>
</dbReference>
<keyword evidence="3" id="KW-1185">Reference proteome</keyword>
<evidence type="ECO:0000313" key="2">
    <source>
        <dbReference type="EMBL" id="KTG25189.1"/>
    </source>
</evidence>